<accession>A0ABY4TUF6</accession>
<keyword evidence="2" id="KW-1185">Reference proteome</keyword>
<gene>
    <name evidence="1" type="ORF">M9980_13890</name>
</gene>
<organism evidence="1 2">
    <name type="scientific">Sphingomonas donggukensis</name>
    <dbReference type="NCBI Taxonomy" id="2949093"/>
    <lineage>
        <taxon>Bacteria</taxon>
        <taxon>Pseudomonadati</taxon>
        <taxon>Pseudomonadota</taxon>
        <taxon>Alphaproteobacteria</taxon>
        <taxon>Sphingomonadales</taxon>
        <taxon>Sphingomonadaceae</taxon>
        <taxon>Sphingomonas</taxon>
    </lineage>
</organism>
<proteinExistence type="predicted"/>
<dbReference type="Proteomes" id="UP001055580">
    <property type="component" value="Chromosome"/>
</dbReference>
<evidence type="ECO:0000313" key="1">
    <source>
        <dbReference type="EMBL" id="URW75594.1"/>
    </source>
</evidence>
<name>A0ABY4TUF6_9SPHN</name>
<sequence length="211" mass="23952">MEKHYRAVHGQQLPRITSELIAQGIELLPAIARGLERSKKQTGKSRDTVESVLEIDALPIFHCVAASIASLLTVDERSGVGMGQVIDQIARKKPVDWSLSCVSDNDCVHALFLAHRIAVIQDRHTPPPSFIKYAKQQRQLDAQCSSWSPPFNYAQVRKGLTDVEKGRPLRDAHFEVEGRKVRRSATANPRDPENARRLLEMRSRFWFRLHL</sequence>
<dbReference type="EMBL" id="CP098401">
    <property type="protein sequence ID" value="URW75594.1"/>
    <property type="molecule type" value="Genomic_DNA"/>
</dbReference>
<dbReference type="RefSeq" id="WP_250751955.1">
    <property type="nucleotide sequence ID" value="NZ_CP098401.1"/>
</dbReference>
<reference evidence="1" key="1">
    <citation type="submission" date="2022-05" db="EMBL/GenBank/DDBJ databases">
        <title>Sphingomonas sp. strain RMG20 Genome sequencing and assembly.</title>
        <authorList>
            <person name="Kim I."/>
        </authorList>
    </citation>
    <scope>NUCLEOTIDE SEQUENCE</scope>
    <source>
        <strain evidence="1">RMG20</strain>
    </source>
</reference>
<evidence type="ECO:0000313" key="2">
    <source>
        <dbReference type="Proteomes" id="UP001055580"/>
    </source>
</evidence>
<protein>
    <submittedName>
        <fullName evidence="1">Uncharacterized protein</fullName>
    </submittedName>
</protein>